<dbReference type="RefSeq" id="WP_425273564.1">
    <property type="nucleotide sequence ID" value="NZ_JALQCW010000113.1"/>
</dbReference>
<dbReference type="EMBL" id="JALQCW010000113">
    <property type="protein sequence ID" value="MCK9802191.1"/>
    <property type="molecule type" value="Genomic_DNA"/>
</dbReference>
<dbReference type="SUPFAM" id="SSF51120">
    <property type="entry name" value="beta-Roll"/>
    <property type="match status" value="2"/>
</dbReference>
<comment type="caution">
    <text evidence="3">The sequence shown here is derived from an EMBL/GenBank/DDBJ whole genome shotgun (WGS) entry which is preliminary data.</text>
</comment>
<dbReference type="Proteomes" id="UP001155059">
    <property type="component" value="Unassembled WGS sequence"/>
</dbReference>
<keyword evidence="1" id="KW-0106">Calcium</keyword>
<evidence type="ECO:0000313" key="3">
    <source>
        <dbReference type="EMBL" id="MCK9802191.1"/>
    </source>
</evidence>
<feature type="region of interest" description="Disordered" evidence="2">
    <location>
        <begin position="180"/>
        <end position="201"/>
    </location>
</feature>
<name>A0A9X2C9D4_9PSED</name>
<organism evidence="3 4">
    <name type="scientific">Pseudomonas morbosilactucae</name>
    <dbReference type="NCBI Taxonomy" id="2938197"/>
    <lineage>
        <taxon>Bacteria</taxon>
        <taxon>Pseudomonadati</taxon>
        <taxon>Pseudomonadota</taxon>
        <taxon>Gammaproteobacteria</taxon>
        <taxon>Pseudomonadales</taxon>
        <taxon>Pseudomonadaceae</taxon>
        <taxon>Pseudomonas</taxon>
    </lineage>
</organism>
<dbReference type="GO" id="GO:0005509">
    <property type="term" value="F:calcium ion binding"/>
    <property type="evidence" value="ECO:0007669"/>
    <property type="project" value="InterPro"/>
</dbReference>
<evidence type="ECO:0000256" key="1">
    <source>
        <dbReference type="ARBA" id="ARBA00022837"/>
    </source>
</evidence>
<dbReference type="Gene3D" id="2.150.10.10">
    <property type="entry name" value="Serralysin-like metalloprotease, C-terminal"/>
    <property type="match status" value="1"/>
</dbReference>
<evidence type="ECO:0000256" key="2">
    <source>
        <dbReference type="SAM" id="MobiDB-lite"/>
    </source>
</evidence>
<dbReference type="InterPro" id="IPR011049">
    <property type="entry name" value="Serralysin-like_metalloprot_C"/>
</dbReference>
<reference evidence="3 4" key="2">
    <citation type="journal article" date="2023" name="Plant Pathol.">
        <title>Dismantling and reorganizing Pseudomonas marginalis sensu#lato.</title>
        <authorList>
            <person name="Sawada H."/>
            <person name="Fujikawa T."/>
            <person name="Satou M."/>
        </authorList>
    </citation>
    <scope>NUCLEOTIDE SEQUENCE [LARGE SCALE GENOMIC DNA]</scope>
    <source>
        <strain evidence="3 4">MAFF 302030</strain>
    </source>
</reference>
<dbReference type="AlphaFoldDB" id="A0A9X2C9D4"/>
<feature type="non-terminal residue" evidence="3">
    <location>
        <position position="1"/>
    </location>
</feature>
<accession>A0A9X2C9D4</accession>
<sequence>AVVLASGTFNLLGNALDNTLTGNAGANRIDGGVGADLMQGGAGNDTYIVDNVNDQVLDSGGIDTVESSVDFSLDLQSGVDNLVLTGSGNIDGEGNALANTLTGNSGNNDLDGLGGVDTLKGGLGDDSYRVALTAKNLLEDSVIELADQGNDSVELYGGTTGLATVTITLGANLENLDATDDPATLAHQPDRQRGGQHPDRQ</sequence>
<proteinExistence type="predicted"/>
<gene>
    <name evidence="3" type="ORF">M1B34_32185</name>
</gene>
<reference evidence="3 4" key="1">
    <citation type="journal article" date="2022" name="Int. J. Syst. Evol. Microbiol.">
        <title>Pseudomonas aegrilactucae sp. nov. and Pseudomonas morbosilactucae sp. nov., pathogens causing bacterial rot of lettuce in Japan.</title>
        <authorList>
            <person name="Sawada H."/>
            <person name="Fujikawa T."/>
            <person name="Satou M."/>
        </authorList>
    </citation>
    <scope>NUCLEOTIDE SEQUENCE [LARGE SCALE GENOMIC DNA]</scope>
    <source>
        <strain evidence="3 4">MAFF 302030</strain>
    </source>
</reference>
<dbReference type="PRINTS" id="PR00313">
    <property type="entry name" value="CABNDNGRPT"/>
</dbReference>
<evidence type="ECO:0000313" key="4">
    <source>
        <dbReference type="Proteomes" id="UP001155059"/>
    </source>
</evidence>
<feature type="compositionally biased region" description="Basic and acidic residues" evidence="2">
    <location>
        <begin position="188"/>
        <end position="201"/>
    </location>
</feature>
<dbReference type="InterPro" id="IPR001343">
    <property type="entry name" value="Hemolysn_Ca-bd"/>
</dbReference>
<protein>
    <submittedName>
        <fullName evidence="3">Calcium-binding protein</fullName>
    </submittedName>
</protein>
<dbReference type="Pfam" id="PF00353">
    <property type="entry name" value="HemolysinCabind"/>
    <property type="match status" value="2"/>
</dbReference>